<proteinExistence type="predicted"/>
<keyword evidence="3" id="KW-1185">Reference proteome</keyword>
<evidence type="ECO:0000256" key="1">
    <source>
        <dbReference type="SAM" id="MobiDB-lite"/>
    </source>
</evidence>
<dbReference type="GeneID" id="14696314"/>
<accession>K6VK07</accession>
<dbReference type="PhylomeDB" id="K6VK07"/>
<dbReference type="EMBL" id="DF157803">
    <property type="protein sequence ID" value="GAB69772.1"/>
    <property type="molecule type" value="Genomic_DNA"/>
</dbReference>
<evidence type="ECO:0000313" key="3">
    <source>
        <dbReference type="Proteomes" id="UP000006319"/>
    </source>
</evidence>
<dbReference type="RefSeq" id="XP_004227990.1">
    <property type="nucleotide sequence ID" value="XM_004227942.1"/>
</dbReference>
<gene>
    <name evidence="2" type="ORF">PCYB_005210</name>
</gene>
<feature type="compositionally biased region" description="Polar residues" evidence="1">
    <location>
        <begin position="202"/>
        <end position="240"/>
    </location>
</feature>
<dbReference type="KEGG" id="pcy:PCYB_005210"/>
<protein>
    <submittedName>
        <fullName evidence="2">Uncharacterized protein</fullName>
    </submittedName>
</protein>
<reference evidence="2 3" key="1">
    <citation type="journal article" date="2012" name="Nat. Genet.">
        <title>Plasmodium cynomolgi genome sequences provide insight into Plasmodium vivax and the monkey malaria clade.</title>
        <authorList>
            <person name="Tachibana S."/>
            <person name="Sullivan S.A."/>
            <person name="Kawai S."/>
            <person name="Nakamura S."/>
            <person name="Kim H.R."/>
            <person name="Goto N."/>
            <person name="Arisue N."/>
            <person name="Palacpac N.M.Q."/>
            <person name="Honma H."/>
            <person name="Yagi M."/>
            <person name="Tougan T."/>
            <person name="Katakai Y."/>
            <person name="Kaneko O."/>
            <person name="Mita T."/>
            <person name="Kita K."/>
            <person name="Yasutomi Y."/>
            <person name="Sutton P.L."/>
            <person name="Shakhbatyan R."/>
            <person name="Horii T."/>
            <person name="Yasunaga T."/>
            <person name="Barnwell J.W."/>
            <person name="Escalante A.A."/>
            <person name="Carlton J.M."/>
            <person name="Tanabe K."/>
        </authorList>
    </citation>
    <scope>NUCLEOTIDE SEQUENCE [LARGE SCALE GENOMIC DNA]</scope>
    <source>
        <strain evidence="2 3">B</strain>
    </source>
</reference>
<dbReference type="VEuPathDB" id="PlasmoDB:PCYB_005210"/>
<name>K6VK07_PLACD</name>
<evidence type="ECO:0000313" key="2">
    <source>
        <dbReference type="EMBL" id="GAB69772.1"/>
    </source>
</evidence>
<feature type="region of interest" description="Disordered" evidence="1">
    <location>
        <begin position="200"/>
        <end position="256"/>
    </location>
</feature>
<organism evidence="2 3">
    <name type="scientific">Plasmodium cynomolgi (strain B)</name>
    <dbReference type="NCBI Taxonomy" id="1120755"/>
    <lineage>
        <taxon>Eukaryota</taxon>
        <taxon>Sar</taxon>
        <taxon>Alveolata</taxon>
        <taxon>Apicomplexa</taxon>
        <taxon>Aconoidasida</taxon>
        <taxon>Haemosporida</taxon>
        <taxon>Plasmodiidae</taxon>
        <taxon>Plasmodium</taxon>
        <taxon>Plasmodium (Plasmodium)</taxon>
    </lineage>
</organism>
<dbReference type="AlphaFoldDB" id="K6VK07"/>
<feature type="non-terminal residue" evidence="2">
    <location>
        <position position="256"/>
    </location>
</feature>
<dbReference type="Proteomes" id="UP000006319">
    <property type="component" value="Unassembled WGS sequence"/>
</dbReference>
<sequence>MKDIYDFCNDNTEISTVNITEYNDFCKILVRNLKGASLDEDDPKYVTHPGYIDPNIRCIYLNIWLHFYTKIHCIPVDVMKILFNKIADKISQLQISNTKYTNCSLESYNEAGKKPEGNITNLISFLFRDHDIPPKLFRKNSIDYCDNKKNESVRMYSEFKGTYCNDTQIANNKINIFCNELDTFKESNISLFDEELLKGVTPLSSPPQSGESQETSDTKSVQDVSTSIQSTLTTVKSSKNPADAKENKGVTGDIIK</sequence>